<evidence type="ECO:0000256" key="1">
    <source>
        <dbReference type="SAM" id="Phobius"/>
    </source>
</evidence>
<keyword evidence="1" id="KW-1133">Transmembrane helix</keyword>
<gene>
    <name evidence="2" type="ORF">DDZ16_12165</name>
</gene>
<name>A0A2U2B7J2_9BACT</name>
<dbReference type="RefSeq" id="WP_109264752.1">
    <property type="nucleotide sequence ID" value="NZ_QEWP01000009.1"/>
</dbReference>
<evidence type="ECO:0000313" key="2">
    <source>
        <dbReference type="EMBL" id="PWD99013.1"/>
    </source>
</evidence>
<dbReference type="Proteomes" id="UP000244956">
    <property type="component" value="Unassembled WGS sequence"/>
</dbReference>
<keyword evidence="1" id="KW-0472">Membrane</keyword>
<keyword evidence="1" id="KW-0812">Transmembrane</keyword>
<protein>
    <submittedName>
        <fullName evidence="2">Uncharacterized protein</fullName>
    </submittedName>
</protein>
<dbReference type="EMBL" id="QEWP01000009">
    <property type="protein sequence ID" value="PWD99013.1"/>
    <property type="molecule type" value="Genomic_DNA"/>
</dbReference>
<accession>A0A2U2B7J2</accession>
<evidence type="ECO:0000313" key="3">
    <source>
        <dbReference type="Proteomes" id="UP000244956"/>
    </source>
</evidence>
<comment type="caution">
    <text evidence="2">The sequence shown here is derived from an EMBL/GenBank/DDBJ whole genome shotgun (WGS) entry which is preliminary data.</text>
</comment>
<keyword evidence="3" id="KW-1185">Reference proteome</keyword>
<proteinExistence type="predicted"/>
<organism evidence="2 3">
    <name type="scientific">Marinilabilia rubra</name>
    <dbReference type="NCBI Taxonomy" id="2162893"/>
    <lineage>
        <taxon>Bacteria</taxon>
        <taxon>Pseudomonadati</taxon>
        <taxon>Bacteroidota</taxon>
        <taxon>Bacteroidia</taxon>
        <taxon>Marinilabiliales</taxon>
        <taxon>Marinilabiliaceae</taxon>
        <taxon>Marinilabilia</taxon>
    </lineage>
</organism>
<dbReference type="AlphaFoldDB" id="A0A2U2B7J2"/>
<reference evidence="2 3" key="1">
    <citation type="submission" date="2018-05" db="EMBL/GenBank/DDBJ databases">
        <title>Marinilabilia rubrum sp. nov., isolated from saltern sediment.</title>
        <authorList>
            <person name="Zhang R."/>
        </authorList>
    </citation>
    <scope>NUCLEOTIDE SEQUENCE [LARGE SCALE GENOMIC DNA]</scope>
    <source>
        <strain evidence="2 3">WTE16</strain>
    </source>
</reference>
<feature type="transmembrane region" description="Helical" evidence="1">
    <location>
        <begin position="7"/>
        <end position="27"/>
    </location>
</feature>
<sequence>MNLKKKVIFGVVAGFFAVATIFNMGLLNDNGTGDLSLDAIAIMAQAQSEGPDYSVGYINNPEECTITETVECTIGGIIYTQWGPIDCTIGFSYPITHDGTQNYCTYTGGPGGCSFHTCQKNN</sequence>